<feature type="compositionally biased region" description="Basic and acidic residues" evidence="1">
    <location>
        <begin position="74"/>
        <end position="87"/>
    </location>
</feature>
<dbReference type="Proteomes" id="UP000182719">
    <property type="component" value="Unassembled WGS sequence"/>
</dbReference>
<proteinExistence type="predicted"/>
<feature type="compositionally biased region" description="Basic residues" evidence="1">
    <location>
        <begin position="43"/>
        <end position="56"/>
    </location>
</feature>
<dbReference type="EMBL" id="FOAP01000002">
    <property type="protein sequence ID" value="SEK72727.1"/>
    <property type="molecule type" value="Genomic_DNA"/>
</dbReference>
<keyword evidence="2" id="KW-0732">Signal</keyword>
<feature type="signal peptide" evidence="2">
    <location>
        <begin position="1"/>
        <end position="23"/>
    </location>
</feature>
<dbReference type="OrthoDB" id="5382918at2"/>
<accession>A0A1H7JFP5</accession>
<gene>
    <name evidence="3" type="ORF">SAMN05444354_102181</name>
</gene>
<name>A0A1H7JFP5_STIAU</name>
<organism evidence="3 4">
    <name type="scientific">Stigmatella aurantiaca</name>
    <dbReference type="NCBI Taxonomy" id="41"/>
    <lineage>
        <taxon>Bacteria</taxon>
        <taxon>Pseudomonadati</taxon>
        <taxon>Myxococcota</taxon>
        <taxon>Myxococcia</taxon>
        <taxon>Myxococcales</taxon>
        <taxon>Cystobacterineae</taxon>
        <taxon>Archangiaceae</taxon>
        <taxon>Stigmatella</taxon>
    </lineage>
</organism>
<evidence type="ECO:0000256" key="2">
    <source>
        <dbReference type="SAM" id="SignalP"/>
    </source>
</evidence>
<protein>
    <recommendedName>
        <fullName evidence="5">LTXXQ motif family protein</fullName>
    </recommendedName>
</protein>
<sequence>MRIQSSLMASLVASLLISAPVLAAETAPSAQAPAGECHGGKDGKKHHGRWGHKGRHLDRAVQEGRLTQAQADAFKAERRQLREEMKAQRQASGGQLSDAQKEQFKQRRQALKQKVKAAMGEPTGA</sequence>
<dbReference type="AlphaFoldDB" id="A0A1H7JFP5"/>
<evidence type="ECO:0000313" key="3">
    <source>
        <dbReference type="EMBL" id="SEK72727.1"/>
    </source>
</evidence>
<evidence type="ECO:0000313" key="4">
    <source>
        <dbReference type="Proteomes" id="UP000182719"/>
    </source>
</evidence>
<evidence type="ECO:0008006" key="5">
    <source>
        <dbReference type="Google" id="ProtNLM"/>
    </source>
</evidence>
<feature type="region of interest" description="Disordered" evidence="1">
    <location>
        <begin position="26"/>
        <end position="125"/>
    </location>
</feature>
<feature type="compositionally biased region" description="Basic residues" evidence="1">
    <location>
        <begin position="106"/>
        <end position="115"/>
    </location>
</feature>
<feature type="compositionally biased region" description="Polar residues" evidence="1">
    <location>
        <begin position="89"/>
        <end position="98"/>
    </location>
</feature>
<feature type="chain" id="PRO_5010242064" description="LTXXQ motif family protein" evidence="2">
    <location>
        <begin position="24"/>
        <end position="125"/>
    </location>
</feature>
<keyword evidence="4" id="KW-1185">Reference proteome</keyword>
<evidence type="ECO:0000256" key="1">
    <source>
        <dbReference type="SAM" id="MobiDB-lite"/>
    </source>
</evidence>
<dbReference type="RefSeq" id="WP_075005339.1">
    <property type="nucleotide sequence ID" value="NZ_FOAP01000002.1"/>
</dbReference>
<reference evidence="4" key="1">
    <citation type="submission" date="2016-10" db="EMBL/GenBank/DDBJ databases">
        <authorList>
            <person name="Varghese N."/>
            <person name="Submissions S."/>
        </authorList>
    </citation>
    <scope>NUCLEOTIDE SEQUENCE [LARGE SCALE GENOMIC DNA]</scope>
    <source>
        <strain evidence="4">DSM 17044</strain>
    </source>
</reference>